<gene>
    <name evidence="12" type="ORF">B8W67_04465</name>
</gene>
<keyword evidence="8" id="KW-0472">Membrane</keyword>
<comment type="subcellular location">
    <subcellularLocation>
        <location evidence="1">Cell membrane</location>
        <topology evidence="1">Multi-pass membrane protein</topology>
    </subcellularLocation>
</comment>
<dbReference type="AlphaFoldDB" id="A0A7I7SBX3"/>
<comment type="similarity">
    <text evidence="2">Belongs to the major facilitator superfamily. Metabolite:H+ Symporter (MHS) family (TC 2.A.1.6) family.</text>
</comment>
<evidence type="ECO:0000256" key="5">
    <source>
        <dbReference type="ARBA" id="ARBA00022692"/>
    </source>
</evidence>
<organism evidence="12 13">
    <name type="scientific">Mycolicibacillus koreensis</name>
    <dbReference type="NCBI Taxonomy" id="1069220"/>
    <lineage>
        <taxon>Bacteria</taxon>
        <taxon>Bacillati</taxon>
        <taxon>Actinomycetota</taxon>
        <taxon>Actinomycetes</taxon>
        <taxon>Mycobacteriales</taxon>
        <taxon>Mycobacteriaceae</taxon>
        <taxon>Mycolicibacillus</taxon>
    </lineage>
</organism>
<dbReference type="InterPro" id="IPR020846">
    <property type="entry name" value="MFS_dom"/>
</dbReference>
<dbReference type="PROSITE" id="PS00216">
    <property type="entry name" value="SUGAR_TRANSPORT_1"/>
    <property type="match status" value="1"/>
</dbReference>
<evidence type="ECO:0000256" key="6">
    <source>
        <dbReference type="ARBA" id="ARBA00022847"/>
    </source>
</evidence>
<accession>A0A7I7SBX3</accession>
<name>A0A7I7SBX3_9MYCO</name>
<keyword evidence="4" id="KW-1003">Cell membrane</keyword>
<comment type="caution">
    <text evidence="12">The sequence shown here is derived from an EMBL/GenBank/DDBJ whole genome shotgun (WGS) entry which is preliminary data.</text>
</comment>
<dbReference type="PROSITE" id="PS50850">
    <property type="entry name" value="MFS"/>
    <property type="match status" value="1"/>
</dbReference>
<dbReference type="InterPro" id="IPR051084">
    <property type="entry name" value="H+-coupled_symporters"/>
</dbReference>
<dbReference type="FunFam" id="1.20.1250.20:FF:000001">
    <property type="entry name" value="Dicarboxylate MFS transporter"/>
    <property type="match status" value="1"/>
</dbReference>
<dbReference type="InterPro" id="IPR036259">
    <property type="entry name" value="MFS_trans_sf"/>
</dbReference>
<keyword evidence="6" id="KW-0769">Symport</keyword>
<evidence type="ECO:0000256" key="8">
    <source>
        <dbReference type="ARBA" id="ARBA00023136"/>
    </source>
</evidence>
<dbReference type="Gene3D" id="1.20.1250.20">
    <property type="entry name" value="MFS general substrate transporter like domains"/>
    <property type="match status" value="2"/>
</dbReference>
<evidence type="ECO:0000256" key="1">
    <source>
        <dbReference type="ARBA" id="ARBA00004651"/>
    </source>
</evidence>
<evidence type="ECO:0000313" key="13">
    <source>
        <dbReference type="Proteomes" id="UP000193577"/>
    </source>
</evidence>
<evidence type="ECO:0000256" key="9">
    <source>
        <dbReference type="ARBA" id="ARBA00037295"/>
    </source>
</evidence>
<evidence type="ECO:0000256" key="3">
    <source>
        <dbReference type="ARBA" id="ARBA00022448"/>
    </source>
</evidence>
<protein>
    <recommendedName>
        <fullName evidence="10">Putative proline/betaine transporter</fullName>
    </recommendedName>
</protein>
<evidence type="ECO:0000256" key="7">
    <source>
        <dbReference type="ARBA" id="ARBA00022989"/>
    </source>
</evidence>
<dbReference type="Proteomes" id="UP000193577">
    <property type="component" value="Unassembled WGS sequence"/>
</dbReference>
<dbReference type="GO" id="GO:0015293">
    <property type="term" value="F:symporter activity"/>
    <property type="evidence" value="ECO:0007669"/>
    <property type="project" value="UniProtKB-KW"/>
</dbReference>
<evidence type="ECO:0000313" key="12">
    <source>
        <dbReference type="EMBL" id="OSC35048.1"/>
    </source>
</evidence>
<reference evidence="12 13" key="1">
    <citation type="submission" date="2017-04" db="EMBL/GenBank/DDBJ databases">
        <title>The new phylogeny of genus Mycobacterium.</title>
        <authorList>
            <person name="Tortoli E."/>
            <person name="Trovato A."/>
            <person name="Cirillo D.M."/>
        </authorList>
    </citation>
    <scope>NUCLEOTIDE SEQUENCE [LARGE SCALE GENOMIC DNA]</scope>
    <source>
        <strain evidence="12 13">KCTC 19819</strain>
    </source>
</reference>
<dbReference type="SUPFAM" id="SSF103473">
    <property type="entry name" value="MFS general substrate transporter"/>
    <property type="match status" value="1"/>
</dbReference>
<keyword evidence="13" id="KW-1185">Reference proteome</keyword>
<evidence type="ECO:0000256" key="2">
    <source>
        <dbReference type="ARBA" id="ARBA00008240"/>
    </source>
</evidence>
<evidence type="ECO:0000259" key="11">
    <source>
        <dbReference type="PROSITE" id="PS50850"/>
    </source>
</evidence>
<dbReference type="GO" id="GO:0005886">
    <property type="term" value="C:plasma membrane"/>
    <property type="evidence" value="ECO:0007669"/>
    <property type="project" value="UniProtKB-SubCell"/>
</dbReference>
<dbReference type="InterPro" id="IPR005829">
    <property type="entry name" value="Sugar_transporter_CS"/>
</dbReference>
<dbReference type="OrthoDB" id="8953821at2"/>
<keyword evidence="5" id="KW-0812">Transmembrane</keyword>
<feature type="domain" description="Major facilitator superfamily (MFS) profile" evidence="11">
    <location>
        <begin position="51"/>
        <end position="471"/>
    </location>
</feature>
<dbReference type="InterPro" id="IPR011701">
    <property type="entry name" value="MFS"/>
</dbReference>
<keyword evidence="3" id="KW-0813">Transport</keyword>
<proteinExistence type="inferred from homology"/>
<dbReference type="PANTHER" id="PTHR43528">
    <property type="entry name" value="ALPHA-KETOGLUTARATE PERMEASE"/>
    <property type="match status" value="1"/>
</dbReference>
<dbReference type="Pfam" id="PF07690">
    <property type="entry name" value="MFS_1"/>
    <property type="match status" value="1"/>
</dbReference>
<dbReference type="EMBL" id="NCXO01000006">
    <property type="protein sequence ID" value="OSC35048.1"/>
    <property type="molecule type" value="Genomic_DNA"/>
</dbReference>
<evidence type="ECO:0000256" key="4">
    <source>
        <dbReference type="ARBA" id="ARBA00022475"/>
    </source>
</evidence>
<dbReference type="PANTHER" id="PTHR43528:SF1">
    <property type="entry name" value="ALPHA-KETOGLUTARATE PERMEASE"/>
    <property type="match status" value="1"/>
</dbReference>
<keyword evidence="7" id="KW-1133">Transmembrane helix</keyword>
<evidence type="ECO:0000256" key="10">
    <source>
        <dbReference type="ARBA" id="ARBA00039918"/>
    </source>
</evidence>
<comment type="function">
    <text evidence="9">May be a proton symporter involved in the uptake of osmolytes such as proline and glycine betaine.</text>
</comment>
<sequence>MPYADGTDTTSATTEKEGGTRVASSAVDATQDAALRAEDITVTDPKVVKRAVAAATVGNITEWYDFGVYGYFILTLQKVFFAGMSDTASLIAAFGVFASSFLVRPIGGLIFGSLGDRIGRTKVLAMTVILMAASTFCIGLVPSYDSIGIAAPILVLIAKLGQGLSTGGEYSGSMTFIAEYTPDKRRGFTGSWLEFGTFTGYSLGAATVAILTALMPEDDLLSWGYRIPFLLALPLGMVGLFLRLRLEETPAFEKLLEEQSEHQHDESKTGVRAVFVHYWRAILLCGGIVITWNVTNYMLTSYIPTYLADLPEFGLGGVDQTATQFMQIAVLVMLIVLIPVIGRLSDRVGRRPVLATGAIGLIVLSLPAVLLLRGGTVISTFAGLLMIGLMLACFSGTAPSTLPALFPTQVRYSGLAISFNIFVSLFGGTTALVMSTLLSATKDLNWPGYYLIAAGAVGLISIALISEPNGKPLPGATPAVSSHEEAHALVAAQD</sequence>